<keyword evidence="5" id="KW-1185">Reference proteome</keyword>
<evidence type="ECO:0000256" key="2">
    <source>
        <dbReference type="SAM" id="MobiDB-lite"/>
    </source>
</evidence>
<dbReference type="PROSITE" id="PS50001">
    <property type="entry name" value="SH2"/>
    <property type="match status" value="1"/>
</dbReference>
<keyword evidence="1" id="KW-0727">SH2 domain</keyword>
<gene>
    <name evidence="4" type="ORF">APLA_LOCUS1339</name>
</gene>
<protein>
    <recommendedName>
        <fullName evidence="3">SH2 domain-containing protein</fullName>
    </recommendedName>
</protein>
<feature type="compositionally biased region" description="Low complexity" evidence="2">
    <location>
        <begin position="26"/>
        <end position="43"/>
    </location>
</feature>
<evidence type="ECO:0000256" key="1">
    <source>
        <dbReference type="PROSITE-ProRule" id="PRU00191"/>
    </source>
</evidence>
<evidence type="ECO:0000313" key="4">
    <source>
        <dbReference type="EMBL" id="CAB3222907.1"/>
    </source>
</evidence>
<comment type="caution">
    <text evidence="4">The sequence shown here is derived from an EMBL/GenBank/DDBJ whole genome shotgun (WGS) entry which is preliminary data.</text>
</comment>
<evidence type="ECO:0000313" key="5">
    <source>
        <dbReference type="Proteomes" id="UP000494106"/>
    </source>
</evidence>
<feature type="compositionally biased region" description="Basic and acidic residues" evidence="2">
    <location>
        <begin position="686"/>
        <end position="696"/>
    </location>
</feature>
<reference evidence="4 5" key="1">
    <citation type="submission" date="2020-04" db="EMBL/GenBank/DDBJ databases">
        <authorList>
            <person name="Wallbank WR R."/>
            <person name="Pardo Diaz C."/>
            <person name="Kozak K."/>
            <person name="Martin S."/>
            <person name="Jiggins C."/>
            <person name="Moest M."/>
            <person name="Warren A I."/>
            <person name="Byers J.R.P. K."/>
            <person name="Montejo-Kovacevich G."/>
            <person name="Yen C E."/>
        </authorList>
    </citation>
    <scope>NUCLEOTIDE SEQUENCE [LARGE SCALE GENOMIC DNA]</scope>
</reference>
<feature type="region of interest" description="Disordered" evidence="2">
    <location>
        <begin position="664"/>
        <end position="710"/>
    </location>
</feature>
<dbReference type="EMBL" id="CADEBC010000123">
    <property type="protein sequence ID" value="CAB3222907.1"/>
    <property type="molecule type" value="Genomic_DNA"/>
</dbReference>
<sequence length="832" mass="94810">MSYPGPYRPPLSGWGPPPPPTDQHHPPYYFPQHQGQYPPHQGQYPPPPPDGGAVTAHPPYQYYFPGTMMIPVPVAPMPAPPTDQFGQTNTYITNHIYQGQPDSVLVAESSGELDWVPTTSTLANSLTGRAVAGGHEGWDGSPLWIIRGWHNGDLIPGKLSVRHNAASIAYNGKEVPVQNIEVLCAKPETLRWVPASNGNVPPSAIAGGRTASGETLYIGRARYQLSVTPGKVHPSQNSCYIAFAGTEVAHKMYDVLCTNIKPNSFVNAVLNANFVMEKQEKKYKRIEELDEDGVATLLQRWELDEFVEFTRERKIDGRRLLEVTEGIVKLWKPKINAKKFIKFIEEIRLKPYEYLDSQDKNAAKKEFNKENEINKEPIETEIRKEQDNFDIDSQYQTIPIRKKEERSHTSAMSTVEELIRRIVPAKSFLYRHQQRTDKFPSYLPMDAGAPKKKKFFRLSSYEYPFLDIKSRFSKQETSNDRGYYSMKTNSRHYIARPYKNSESKTKYKSLSTPEELTEKYPDDHFYEDLCYNEVDNVAEKPVETRVVSVKPCIVKIQELFQSFKVPFFKRPDMIEERKVEEIAKDTNLYENTDGTANMYDSVHVNRQADVECQTIQTNLPVEDYLEPVQLSKDYCDVNYKQKEESLMGYILSIFENRFGIRRETHDDSPSSDSECENKVENSPSEEGCKWPEDRKQGRTNMADRPLPVPVENEPYYMNIDRGEAQNLLKGQPDGTFVLRPSSQSDHAYTLSVSCANAVHNVGVRRRPDGRLALGFPRRGEHSFATVTSLLRHHRKRRLLLVAGGDVIGATTLNESPHYYQSPSSIPVPVAKE</sequence>
<dbReference type="Gene3D" id="3.30.505.10">
    <property type="entry name" value="SH2 domain"/>
    <property type="match status" value="1"/>
</dbReference>
<name>A0A8S0YXZ0_ARCPL</name>
<dbReference type="PANTHER" id="PTHR31649:SF1">
    <property type="entry name" value="FARNESOIC ACID O-METHYL TRANSFERASE DOMAIN-CONTAINING PROTEIN"/>
    <property type="match status" value="1"/>
</dbReference>
<dbReference type="OrthoDB" id="10044490at2759"/>
<feature type="region of interest" description="Disordered" evidence="2">
    <location>
        <begin position="1"/>
        <end position="56"/>
    </location>
</feature>
<proteinExistence type="predicted"/>
<dbReference type="InterPro" id="IPR006616">
    <property type="entry name" value="DM9_repeat"/>
</dbReference>
<dbReference type="SMART" id="SM00696">
    <property type="entry name" value="DM9"/>
    <property type="match status" value="2"/>
</dbReference>
<dbReference type="Proteomes" id="UP000494106">
    <property type="component" value="Unassembled WGS sequence"/>
</dbReference>
<dbReference type="InterPro" id="IPR036860">
    <property type="entry name" value="SH2_dom_sf"/>
</dbReference>
<dbReference type="AlphaFoldDB" id="A0A8S0YXZ0"/>
<dbReference type="Pfam" id="PF00017">
    <property type="entry name" value="SH2"/>
    <property type="match status" value="1"/>
</dbReference>
<accession>A0A8S0YXZ0</accession>
<dbReference type="PANTHER" id="PTHR31649">
    <property type="entry name" value="AGAP009604-PA"/>
    <property type="match status" value="1"/>
</dbReference>
<feature type="domain" description="SH2" evidence="3">
    <location>
        <begin position="714"/>
        <end position="823"/>
    </location>
</feature>
<organism evidence="4 5">
    <name type="scientific">Arctia plantaginis</name>
    <name type="common">Wood tiger moth</name>
    <name type="synonym">Phalaena plantaginis</name>
    <dbReference type="NCBI Taxonomy" id="874455"/>
    <lineage>
        <taxon>Eukaryota</taxon>
        <taxon>Metazoa</taxon>
        <taxon>Ecdysozoa</taxon>
        <taxon>Arthropoda</taxon>
        <taxon>Hexapoda</taxon>
        <taxon>Insecta</taxon>
        <taxon>Pterygota</taxon>
        <taxon>Neoptera</taxon>
        <taxon>Endopterygota</taxon>
        <taxon>Lepidoptera</taxon>
        <taxon>Glossata</taxon>
        <taxon>Ditrysia</taxon>
        <taxon>Noctuoidea</taxon>
        <taxon>Erebidae</taxon>
        <taxon>Arctiinae</taxon>
        <taxon>Arctia</taxon>
    </lineage>
</organism>
<dbReference type="SMART" id="SM00252">
    <property type="entry name" value="SH2"/>
    <property type="match status" value="1"/>
</dbReference>
<evidence type="ECO:0000259" key="3">
    <source>
        <dbReference type="PROSITE" id="PS50001"/>
    </source>
</evidence>
<dbReference type="Pfam" id="PF11901">
    <property type="entry name" value="DM9"/>
    <property type="match status" value="1"/>
</dbReference>
<dbReference type="SUPFAM" id="SSF55550">
    <property type="entry name" value="SH2 domain"/>
    <property type="match status" value="1"/>
</dbReference>
<dbReference type="InterPro" id="IPR000980">
    <property type="entry name" value="SH2"/>
</dbReference>